<dbReference type="SMART" id="SM00896">
    <property type="entry name" value="FDX-ACB"/>
    <property type="match status" value="1"/>
</dbReference>
<dbReference type="Proteomes" id="UP000694388">
    <property type="component" value="Unplaced"/>
</dbReference>
<keyword evidence="21" id="KW-1185">Reference proteome</keyword>
<comment type="subcellular location">
    <subcellularLocation>
        <location evidence="1">Mitochondrion matrix</location>
    </subcellularLocation>
</comment>
<dbReference type="SUPFAM" id="SSF54991">
    <property type="entry name" value="Anticodon-binding domain of PheRS"/>
    <property type="match status" value="1"/>
</dbReference>
<dbReference type="InterPro" id="IPR005121">
    <property type="entry name" value="Fdx_antiC-bd"/>
</dbReference>
<feature type="domain" description="Aminoacyl-transfer RNA synthetases class-II family profile" evidence="18">
    <location>
        <begin position="253"/>
        <end position="437"/>
    </location>
</feature>
<evidence type="ECO:0000256" key="4">
    <source>
        <dbReference type="ARBA" id="ARBA00012814"/>
    </source>
</evidence>
<dbReference type="Ensembl" id="ENSEBUT00000011644.1">
    <property type="protein sequence ID" value="ENSEBUP00000011084.1"/>
    <property type="gene ID" value="ENSEBUG00000007120.1"/>
</dbReference>
<accession>A0A8C4Q7X9</accession>
<dbReference type="SUPFAM" id="SSF55681">
    <property type="entry name" value="Class II aaRS and biotin synthetases"/>
    <property type="match status" value="1"/>
</dbReference>
<dbReference type="GO" id="GO:0005759">
    <property type="term" value="C:mitochondrial matrix"/>
    <property type="evidence" value="ECO:0007669"/>
    <property type="project" value="UniProtKB-SubCell"/>
</dbReference>
<evidence type="ECO:0000259" key="18">
    <source>
        <dbReference type="PROSITE" id="PS50862"/>
    </source>
</evidence>
<evidence type="ECO:0000313" key="21">
    <source>
        <dbReference type="Proteomes" id="UP000694388"/>
    </source>
</evidence>
<dbReference type="PROSITE" id="PS51447">
    <property type="entry name" value="FDX_ACB"/>
    <property type="match status" value="1"/>
</dbReference>
<comment type="function">
    <text evidence="15">Is responsible for the charging of tRNA(Phe) with phenylalanine in mitochondrial translation. To a lesser extent, also catalyzes direct attachment of m-Tyr (an oxidized version of Phe) to tRNA(Phe), thereby opening the way for delivery of the misacylated tRNA to the ribosome and incorporation of ROS-damaged amino acid into proteins.</text>
</comment>
<dbReference type="GO" id="GO:0000049">
    <property type="term" value="F:tRNA binding"/>
    <property type="evidence" value="ECO:0007669"/>
    <property type="project" value="InterPro"/>
</dbReference>
<evidence type="ECO:0000256" key="17">
    <source>
        <dbReference type="SAM" id="MobiDB-lite"/>
    </source>
</evidence>
<evidence type="ECO:0000256" key="10">
    <source>
        <dbReference type="ARBA" id="ARBA00022990"/>
    </source>
</evidence>
<sequence length="533" mass="60675">MRCALWNCLRMTGSDEQHARMIARHWLGNAWRKRNVRIDRPMSCSANTNDKELRLQMQRGCTPTYISGVSQCAGALPQVFSSCRRFLGTRIEERSPLVVEGGTTSRGDGVKQTSESEEGNEERQKHVNTLELFGQTYVQDEWTNIPATVVDKLGRNLHNQKHHPLWLLKERIKDYFYREFIGRCHKPLFSVHDTILPVVTTQQNFDSLLVPPDHPSRHHGDSYYVNAKHMLRAHTSAHQRELVSTGLDAFLLIGDVYRRDTVDRSHFPVFHQVEGMRLFSSQQLFASVTGSGPAGLDLFEAGTRTPSKQESHSLEAAHLVASNLQHTLKGLVHFLFGTSVETRWVPCTFPFTHPSFELEIKFDNAWLEVLGCGVTEQKILHAAGAGDRVAWAFGLGLERLAMVLFAIPDIRLFWSNDARFSEQFKVDDIHQPIRFKPLSPYPPLINDMSFWIPSGESFDDRDFYELVRTIAGNMVQEVKLIDEYTQPGSGRHSRCYRLVYRHAERTLTKAEVDLVHRAIGDAVETQLGVQGRG</sequence>
<evidence type="ECO:0000256" key="15">
    <source>
        <dbReference type="ARBA" id="ARBA00060211"/>
    </source>
</evidence>
<keyword evidence="8" id="KW-0648">Protein biosynthesis</keyword>
<evidence type="ECO:0000256" key="5">
    <source>
        <dbReference type="ARBA" id="ARBA00022598"/>
    </source>
</evidence>
<dbReference type="InterPro" id="IPR006195">
    <property type="entry name" value="aa-tRNA-synth_II"/>
</dbReference>
<evidence type="ECO:0000256" key="7">
    <source>
        <dbReference type="ARBA" id="ARBA00022840"/>
    </source>
</evidence>
<feature type="domain" description="FDX-ACB" evidence="19">
    <location>
        <begin position="439"/>
        <end position="532"/>
    </location>
</feature>
<evidence type="ECO:0000256" key="1">
    <source>
        <dbReference type="ARBA" id="ARBA00004305"/>
    </source>
</evidence>
<dbReference type="GO" id="GO:0005524">
    <property type="term" value="F:ATP binding"/>
    <property type="evidence" value="ECO:0007669"/>
    <property type="project" value="UniProtKB-KW"/>
</dbReference>
<dbReference type="GO" id="GO:0004826">
    <property type="term" value="F:phenylalanine-tRNA ligase activity"/>
    <property type="evidence" value="ECO:0007669"/>
    <property type="project" value="UniProtKB-EC"/>
</dbReference>
<evidence type="ECO:0000259" key="19">
    <source>
        <dbReference type="PROSITE" id="PS51447"/>
    </source>
</evidence>
<organism evidence="20 21">
    <name type="scientific">Eptatretus burgeri</name>
    <name type="common">Inshore hagfish</name>
    <dbReference type="NCBI Taxonomy" id="7764"/>
    <lineage>
        <taxon>Eukaryota</taxon>
        <taxon>Metazoa</taxon>
        <taxon>Chordata</taxon>
        <taxon>Craniata</taxon>
        <taxon>Vertebrata</taxon>
        <taxon>Cyclostomata</taxon>
        <taxon>Myxini</taxon>
        <taxon>Myxiniformes</taxon>
        <taxon>Myxinidae</taxon>
        <taxon>Eptatretinae</taxon>
        <taxon>Eptatretus</taxon>
    </lineage>
</organism>
<comment type="subunit">
    <text evidence="3">Monomer.</text>
</comment>
<evidence type="ECO:0000256" key="13">
    <source>
        <dbReference type="ARBA" id="ARBA00031194"/>
    </source>
</evidence>
<dbReference type="InterPro" id="IPR036690">
    <property type="entry name" value="Fdx_antiC-bd_sf"/>
</dbReference>
<evidence type="ECO:0000256" key="2">
    <source>
        <dbReference type="ARBA" id="ARBA00008226"/>
    </source>
</evidence>
<dbReference type="EC" id="6.1.1.20" evidence="4"/>
<evidence type="ECO:0000256" key="16">
    <source>
        <dbReference type="ARBA" id="ARBA00073229"/>
    </source>
</evidence>
<dbReference type="CDD" id="cd00496">
    <property type="entry name" value="PheRS_alpha_core"/>
    <property type="match status" value="1"/>
</dbReference>
<evidence type="ECO:0000256" key="14">
    <source>
        <dbReference type="ARBA" id="ARBA00049255"/>
    </source>
</evidence>
<evidence type="ECO:0000256" key="12">
    <source>
        <dbReference type="ARBA" id="ARBA00023146"/>
    </source>
</evidence>
<dbReference type="PANTHER" id="PTHR11538:SF41">
    <property type="entry name" value="PHENYLALANINE--TRNA LIGASE, MITOCHONDRIAL"/>
    <property type="match status" value="1"/>
</dbReference>
<evidence type="ECO:0000256" key="11">
    <source>
        <dbReference type="ARBA" id="ARBA00023128"/>
    </source>
</evidence>
<keyword evidence="5" id="KW-0436">Ligase</keyword>
<evidence type="ECO:0000313" key="20">
    <source>
        <dbReference type="Ensembl" id="ENSEBUP00000011084.1"/>
    </source>
</evidence>
<dbReference type="FunFam" id="3.30.70.380:FF:000002">
    <property type="entry name" value="phenylalanine--tRNA ligase, mitochondrial"/>
    <property type="match status" value="1"/>
</dbReference>
<reference evidence="20" key="2">
    <citation type="submission" date="2025-09" db="UniProtKB">
        <authorList>
            <consortium name="Ensembl"/>
        </authorList>
    </citation>
    <scope>IDENTIFICATION</scope>
</reference>
<dbReference type="Pfam" id="PF01409">
    <property type="entry name" value="tRNA-synt_2d"/>
    <property type="match status" value="2"/>
</dbReference>
<dbReference type="OMA" id="PISHYPQ"/>
<dbReference type="PROSITE" id="PS50862">
    <property type="entry name" value="AA_TRNA_LIGASE_II"/>
    <property type="match status" value="1"/>
</dbReference>
<dbReference type="InterPro" id="IPR045864">
    <property type="entry name" value="aa-tRNA-synth_II/BPL/LPL"/>
</dbReference>
<comment type="catalytic activity">
    <reaction evidence="14">
        <text>tRNA(Phe) + L-phenylalanine + ATP = L-phenylalanyl-tRNA(Phe) + AMP + diphosphate + H(+)</text>
        <dbReference type="Rhea" id="RHEA:19413"/>
        <dbReference type="Rhea" id="RHEA-COMP:9668"/>
        <dbReference type="Rhea" id="RHEA-COMP:9699"/>
        <dbReference type="ChEBI" id="CHEBI:15378"/>
        <dbReference type="ChEBI" id="CHEBI:30616"/>
        <dbReference type="ChEBI" id="CHEBI:33019"/>
        <dbReference type="ChEBI" id="CHEBI:58095"/>
        <dbReference type="ChEBI" id="CHEBI:78442"/>
        <dbReference type="ChEBI" id="CHEBI:78531"/>
        <dbReference type="ChEBI" id="CHEBI:456215"/>
        <dbReference type="EC" id="6.1.1.20"/>
    </reaction>
</comment>
<feature type="region of interest" description="Disordered" evidence="17">
    <location>
        <begin position="99"/>
        <end position="125"/>
    </location>
</feature>
<protein>
    <recommendedName>
        <fullName evidence="16">Phenylalanine--tRNA ligase, mitochondrial</fullName>
        <ecNumber evidence="4">6.1.1.20</ecNumber>
    </recommendedName>
    <alternativeName>
        <fullName evidence="13">Phenylalanyl-tRNA synthetase</fullName>
    </alternativeName>
</protein>
<dbReference type="Gene3D" id="3.30.930.10">
    <property type="entry name" value="Bira Bifunctional Protein, Domain 2"/>
    <property type="match status" value="1"/>
</dbReference>
<keyword evidence="10" id="KW-0007">Acetylation</keyword>
<keyword evidence="7" id="KW-0067">ATP-binding</keyword>
<keyword evidence="11" id="KW-0496">Mitochondrion</keyword>
<proteinExistence type="inferred from homology"/>
<dbReference type="AlphaFoldDB" id="A0A8C4Q7X9"/>
<keyword evidence="9" id="KW-0809">Transit peptide</keyword>
<name>A0A8C4Q7X9_EPTBU</name>
<evidence type="ECO:0000256" key="9">
    <source>
        <dbReference type="ARBA" id="ARBA00022946"/>
    </source>
</evidence>
<dbReference type="Gene3D" id="3.30.70.380">
    <property type="entry name" value="Ferrodoxin-fold anticodon-binding domain"/>
    <property type="match status" value="1"/>
</dbReference>
<evidence type="ECO:0000256" key="6">
    <source>
        <dbReference type="ARBA" id="ARBA00022741"/>
    </source>
</evidence>
<reference evidence="20" key="1">
    <citation type="submission" date="2025-08" db="UniProtKB">
        <authorList>
            <consortium name="Ensembl"/>
        </authorList>
    </citation>
    <scope>IDENTIFICATION</scope>
</reference>
<dbReference type="GO" id="GO:0006432">
    <property type="term" value="P:phenylalanyl-tRNA aminoacylation"/>
    <property type="evidence" value="ECO:0007669"/>
    <property type="project" value="TreeGrafter"/>
</dbReference>
<dbReference type="Pfam" id="PF03147">
    <property type="entry name" value="FDX-ACB"/>
    <property type="match status" value="1"/>
</dbReference>
<dbReference type="PANTHER" id="PTHR11538">
    <property type="entry name" value="PHENYLALANYL-TRNA SYNTHETASE"/>
    <property type="match status" value="1"/>
</dbReference>
<keyword evidence="12" id="KW-0030">Aminoacyl-tRNA synthetase</keyword>
<keyword evidence="6" id="KW-0547">Nucleotide-binding</keyword>
<dbReference type="GeneTree" id="ENSGT00940000158071"/>
<evidence type="ECO:0000256" key="3">
    <source>
        <dbReference type="ARBA" id="ARBA00011245"/>
    </source>
</evidence>
<dbReference type="InterPro" id="IPR002319">
    <property type="entry name" value="Phenylalanyl-tRNA_Synthase"/>
</dbReference>
<dbReference type="FunFam" id="3.30.930.10:FF:000041">
    <property type="entry name" value="Phenylalanyl-tRNA synthetase 2, mitochondrial"/>
    <property type="match status" value="1"/>
</dbReference>
<comment type="similarity">
    <text evidence="2">Belongs to the class-II aminoacyl-tRNA synthetase family.</text>
</comment>
<evidence type="ECO:0000256" key="8">
    <source>
        <dbReference type="ARBA" id="ARBA00022917"/>
    </source>
</evidence>